<name>A0A1U9V1A8_CUPNE</name>
<feature type="transmembrane region" description="Helical" evidence="7">
    <location>
        <begin position="225"/>
        <end position="244"/>
    </location>
</feature>
<evidence type="ECO:0000256" key="4">
    <source>
        <dbReference type="ARBA" id="ARBA00022692"/>
    </source>
</evidence>
<dbReference type="GO" id="GO:0009055">
    <property type="term" value="F:electron transfer activity"/>
    <property type="evidence" value="ECO:0007669"/>
    <property type="project" value="TreeGrafter"/>
</dbReference>
<comment type="similarity">
    <text evidence="2">Belongs to the cytochrome ubiquinol oxidase subunit 2 family.</text>
</comment>
<dbReference type="KEGG" id="cuh:BJN34_30260"/>
<dbReference type="NCBIfam" id="TIGR00203">
    <property type="entry name" value="cydB"/>
    <property type="match status" value="1"/>
</dbReference>
<keyword evidence="3" id="KW-1003">Cell membrane</keyword>
<dbReference type="OrthoDB" id="9776710at2"/>
<evidence type="ECO:0000313" key="8">
    <source>
        <dbReference type="EMBL" id="AQV98155.1"/>
    </source>
</evidence>
<dbReference type="Pfam" id="PF02322">
    <property type="entry name" value="Cyt_bd_oxida_II"/>
    <property type="match status" value="1"/>
</dbReference>
<organism evidence="8 9">
    <name type="scientific">Cupriavidus necator</name>
    <name type="common">Alcaligenes eutrophus</name>
    <name type="synonym">Ralstonia eutropha</name>
    <dbReference type="NCBI Taxonomy" id="106590"/>
    <lineage>
        <taxon>Bacteria</taxon>
        <taxon>Pseudomonadati</taxon>
        <taxon>Pseudomonadota</taxon>
        <taxon>Betaproteobacteria</taxon>
        <taxon>Burkholderiales</taxon>
        <taxon>Burkholderiaceae</taxon>
        <taxon>Cupriavidus</taxon>
    </lineage>
</organism>
<feature type="transmembrane region" description="Helical" evidence="7">
    <location>
        <begin position="256"/>
        <end position="277"/>
    </location>
</feature>
<dbReference type="AlphaFoldDB" id="A0A1U9V1A8"/>
<feature type="transmembrane region" description="Helical" evidence="7">
    <location>
        <begin position="112"/>
        <end position="136"/>
    </location>
</feature>
<dbReference type="PANTHER" id="PTHR43141:SF4">
    <property type="entry name" value="CYTOCHROME BD2 SUBUNIT II"/>
    <property type="match status" value="1"/>
</dbReference>
<dbReference type="InterPro" id="IPR003317">
    <property type="entry name" value="Cyt-d_oxidase_su2"/>
</dbReference>
<protein>
    <submittedName>
        <fullName evidence="8">Cytochrome d ubiquinol oxidase subunit II</fullName>
    </submittedName>
</protein>
<evidence type="ECO:0000256" key="2">
    <source>
        <dbReference type="ARBA" id="ARBA00007543"/>
    </source>
</evidence>
<dbReference type="RefSeq" id="WP_078200448.1">
    <property type="nucleotide sequence ID" value="NZ_CP017758.1"/>
</dbReference>
<keyword evidence="4 7" id="KW-0812">Transmembrane</keyword>
<feature type="transmembrane region" description="Helical" evidence="7">
    <location>
        <begin position="161"/>
        <end position="180"/>
    </location>
</feature>
<dbReference type="GO" id="GO:0019646">
    <property type="term" value="P:aerobic electron transport chain"/>
    <property type="evidence" value="ECO:0007669"/>
    <property type="project" value="TreeGrafter"/>
</dbReference>
<dbReference type="GO" id="GO:0005886">
    <property type="term" value="C:plasma membrane"/>
    <property type="evidence" value="ECO:0007669"/>
    <property type="project" value="UniProtKB-SubCell"/>
</dbReference>
<feature type="transmembrane region" description="Helical" evidence="7">
    <location>
        <begin position="192"/>
        <end position="213"/>
    </location>
</feature>
<evidence type="ECO:0000313" key="9">
    <source>
        <dbReference type="Proteomes" id="UP000189627"/>
    </source>
</evidence>
<gene>
    <name evidence="8" type="ORF">BJN34_30260</name>
</gene>
<reference evidence="9" key="1">
    <citation type="submission" date="2017-02" db="EMBL/GenBank/DDBJ databases">
        <title>Complete genome sequence of Cupriavidus necator strain NH9, a 3-chlorobenzoate degrader.</title>
        <authorList>
            <person name="Moriuchi R."/>
            <person name="Dohra H."/>
            <person name="Ogawa N."/>
        </authorList>
    </citation>
    <scope>NUCLEOTIDE SEQUENCE [LARGE SCALE GENOMIC DNA]</scope>
    <source>
        <strain evidence="9">NH9</strain>
    </source>
</reference>
<sequence>MNITLSTVCALIIIFAITMYVLLDGFDLGVGILLLTEHRSQERNEMIETIAPIWDGNETWLILAAIVLFGAFPQAYAILLPAFYLPFMLMLISMGFRGVSIEFRAHTPFPRFWDAAFSLGSAVAAFCQGLVAGALLSGNVSVSDGQFTGQTLDVFNRFDCMMGAAAVAAYAMLGAAWIRWKSAGRLQHHQAFMLRIAQIAYLLLATLACTLAATTPGVESLWRMHPLMLILAGTTAFGFWLAAFRSMYNRSDALPLIFGLASVGTLLLGFVIALWPYLVPFSVSFDSVAASHGSQLIIAVGASVMLPVVLAYNAFAYWVFRGKVNTSRTLVRQ</sequence>
<dbReference type="PANTHER" id="PTHR43141">
    <property type="entry name" value="CYTOCHROME BD2 SUBUNIT II"/>
    <property type="match status" value="1"/>
</dbReference>
<feature type="transmembrane region" description="Helical" evidence="7">
    <location>
        <begin position="297"/>
        <end position="320"/>
    </location>
</feature>
<comment type="subcellular location">
    <subcellularLocation>
        <location evidence="1">Cell membrane</location>
        <topology evidence="1">Multi-pass membrane protein</topology>
    </subcellularLocation>
</comment>
<proteinExistence type="inferred from homology"/>
<dbReference type="GO" id="GO:0070069">
    <property type="term" value="C:cytochrome complex"/>
    <property type="evidence" value="ECO:0007669"/>
    <property type="project" value="TreeGrafter"/>
</dbReference>
<accession>A0A1U9V1A8</accession>
<keyword evidence="5 7" id="KW-1133">Transmembrane helix</keyword>
<dbReference type="GO" id="GO:0016682">
    <property type="term" value="F:oxidoreductase activity, acting on diphenols and related substances as donors, oxygen as acceptor"/>
    <property type="evidence" value="ECO:0007669"/>
    <property type="project" value="TreeGrafter"/>
</dbReference>
<feature type="transmembrane region" description="Helical" evidence="7">
    <location>
        <begin position="12"/>
        <end position="36"/>
    </location>
</feature>
<evidence type="ECO:0000256" key="1">
    <source>
        <dbReference type="ARBA" id="ARBA00004651"/>
    </source>
</evidence>
<feature type="transmembrane region" description="Helical" evidence="7">
    <location>
        <begin position="82"/>
        <end position="100"/>
    </location>
</feature>
<dbReference type="Proteomes" id="UP000189627">
    <property type="component" value="Chromosome 2"/>
</dbReference>
<keyword evidence="6 7" id="KW-0472">Membrane</keyword>
<evidence type="ECO:0000256" key="5">
    <source>
        <dbReference type="ARBA" id="ARBA00022989"/>
    </source>
</evidence>
<evidence type="ECO:0000256" key="3">
    <source>
        <dbReference type="ARBA" id="ARBA00022475"/>
    </source>
</evidence>
<evidence type="ECO:0000256" key="7">
    <source>
        <dbReference type="SAM" id="Phobius"/>
    </source>
</evidence>
<evidence type="ECO:0000256" key="6">
    <source>
        <dbReference type="ARBA" id="ARBA00023136"/>
    </source>
</evidence>
<dbReference type="EMBL" id="CP017758">
    <property type="protein sequence ID" value="AQV98155.1"/>
    <property type="molecule type" value="Genomic_DNA"/>
</dbReference>